<dbReference type="GO" id="GO:0003700">
    <property type="term" value="F:DNA-binding transcription factor activity"/>
    <property type="evidence" value="ECO:0007669"/>
    <property type="project" value="TreeGrafter"/>
</dbReference>
<dbReference type="InterPro" id="IPR050109">
    <property type="entry name" value="HTH-type_TetR-like_transc_reg"/>
</dbReference>
<dbReference type="InterPro" id="IPR036271">
    <property type="entry name" value="Tet_transcr_reg_TetR-rel_C_sf"/>
</dbReference>
<dbReference type="Gene3D" id="1.10.357.10">
    <property type="entry name" value="Tetracycline Repressor, domain 2"/>
    <property type="match status" value="1"/>
</dbReference>
<evidence type="ECO:0000256" key="2">
    <source>
        <dbReference type="PROSITE-ProRule" id="PRU00335"/>
    </source>
</evidence>
<dbReference type="RefSeq" id="WP_079645594.1">
    <property type="nucleotide sequence ID" value="NZ_FUZF01000023.1"/>
</dbReference>
<reference evidence="5" key="1">
    <citation type="submission" date="2017-02" db="EMBL/GenBank/DDBJ databases">
        <authorList>
            <person name="Varghese N."/>
            <person name="Submissions S."/>
        </authorList>
    </citation>
    <scope>NUCLEOTIDE SEQUENCE [LARGE SCALE GENOMIC DNA]</scope>
    <source>
        <strain evidence="5">DSM 24091</strain>
    </source>
</reference>
<organism evidence="4 5">
    <name type="scientific">Sphingobacterium nematocida</name>
    <dbReference type="NCBI Taxonomy" id="1513896"/>
    <lineage>
        <taxon>Bacteria</taxon>
        <taxon>Pseudomonadati</taxon>
        <taxon>Bacteroidota</taxon>
        <taxon>Sphingobacteriia</taxon>
        <taxon>Sphingobacteriales</taxon>
        <taxon>Sphingobacteriaceae</taxon>
        <taxon>Sphingobacterium</taxon>
    </lineage>
</organism>
<evidence type="ECO:0000313" key="5">
    <source>
        <dbReference type="Proteomes" id="UP000190150"/>
    </source>
</evidence>
<accession>A0A1T5GBY4</accession>
<dbReference type="InterPro" id="IPR001647">
    <property type="entry name" value="HTH_TetR"/>
</dbReference>
<dbReference type="AlphaFoldDB" id="A0A1T5GBY4"/>
<dbReference type="SUPFAM" id="SSF48498">
    <property type="entry name" value="Tetracyclin repressor-like, C-terminal domain"/>
    <property type="match status" value="1"/>
</dbReference>
<feature type="DNA-binding region" description="H-T-H motif" evidence="2">
    <location>
        <begin position="29"/>
        <end position="48"/>
    </location>
</feature>
<name>A0A1T5GBY4_9SPHI</name>
<proteinExistence type="predicted"/>
<gene>
    <name evidence="4" type="ORF">SAMN05660841_03949</name>
</gene>
<dbReference type="STRING" id="1513896.SAMN05660841_03949"/>
<sequence>MNVQFTDKIACIFRHTLALIKENGFHGTPMSMIAKHSDVAIGTIYHYFPSKENLIVELFFYCKTKINAFIFRDINQESSYKEQFAFVLQRFCAFQIENTDIFSFLEQFYNSPFNELAHNQQAADHYEENNLIDFLLKGMEINQIRKIDVHIIAAAYIGAAVTFSKSVIYGKLQFNQQHLDELIEIIWNGVKQENEYEL</sequence>
<dbReference type="InterPro" id="IPR032551">
    <property type="entry name" value="BscR_C"/>
</dbReference>
<dbReference type="GO" id="GO:0000976">
    <property type="term" value="F:transcription cis-regulatory region binding"/>
    <property type="evidence" value="ECO:0007669"/>
    <property type="project" value="TreeGrafter"/>
</dbReference>
<keyword evidence="5" id="KW-1185">Reference proteome</keyword>
<dbReference type="PRINTS" id="PR00455">
    <property type="entry name" value="HTHTETR"/>
</dbReference>
<evidence type="ECO:0000313" key="4">
    <source>
        <dbReference type="EMBL" id="SKC05930.1"/>
    </source>
</evidence>
<dbReference type="PROSITE" id="PS50977">
    <property type="entry name" value="HTH_TETR_2"/>
    <property type="match status" value="1"/>
</dbReference>
<dbReference type="Pfam" id="PF16295">
    <property type="entry name" value="TetR_C_10"/>
    <property type="match status" value="1"/>
</dbReference>
<dbReference type="PANTHER" id="PTHR30055:SF207">
    <property type="entry name" value="HTH-TYPE TRANSCRIPTIONAL REPRESSOR FATR"/>
    <property type="match status" value="1"/>
</dbReference>
<evidence type="ECO:0000256" key="1">
    <source>
        <dbReference type="ARBA" id="ARBA00023125"/>
    </source>
</evidence>
<dbReference type="EMBL" id="FUZF01000023">
    <property type="protein sequence ID" value="SKC05930.1"/>
    <property type="molecule type" value="Genomic_DNA"/>
</dbReference>
<dbReference type="Proteomes" id="UP000190150">
    <property type="component" value="Unassembled WGS sequence"/>
</dbReference>
<protein>
    <submittedName>
        <fullName evidence="4">Transcriptional regulator, TetR family</fullName>
    </submittedName>
</protein>
<keyword evidence="1 2" id="KW-0238">DNA-binding</keyword>
<feature type="domain" description="HTH tetR-type" evidence="3">
    <location>
        <begin position="6"/>
        <end position="66"/>
    </location>
</feature>
<dbReference type="SUPFAM" id="SSF46689">
    <property type="entry name" value="Homeodomain-like"/>
    <property type="match status" value="1"/>
</dbReference>
<dbReference type="Pfam" id="PF00440">
    <property type="entry name" value="TetR_N"/>
    <property type="match status" value="1"/>
</dbReference>
<evidence type="ECO:0000259" key="3">
    <source>
        <dbReference type="PROSITE" id="PS50977"/>
    </source>
</evidence>
<dbReference type="InterPro" id="IPR009057">
    <property type="entry name" value="Homeodomain-like_sf"/>
</dbReference>
<dbReference type="OrthoDB" id="6430772at2"/>
<dbReference type="PANTHER" id="PTHR30055">
    <property type="entry name" value="HTH-TYPE TRANSCRIPTIONAL REGULATOR RUTR"/>
    <property type="match status" value="1"/>
</dbReference>